<dbReference type="VEuPathDB" id="VectorBase:ASTEI02776"/>
<dbReference type="Gene3D" id="3.40.50.300">
    <property type="entry name" value="P-loop containing nucleotide triphosphate hydrolases"/>
    <property type="match status" value="2"/>
</dbReference>
<dbReference type="SMART" id="SM00240">
    <property type="entry name" value="FHA"/>
    <property type="match status" value="1"/>
</dbReference>
<dbReference type="GO" id="GO:0004386">
    <property type="term" value="F:helicase activity"/>
    <property type="evidence" value="ECO:0007669"/>
    <property type="project" value="UniProtKB-KW"/>
</dbReference>
<dbReference type="OMA" id="YMVISLS"/>
<dbReference type="Proteomes" id="UP000076408">
    <property type="component" value="Unassembled WGS sequence"/>
</dbReference>
<keyword evidence="5" id="KW-0175">Coiled coil</keyword>
<feature type="compositionally biased region" description="Polar residues" evidence="6">
    <location>
        <begin position="477"/>
        <end position="495"/>
    </location>
</feature>
<keyword evidence="3" id="KW-0347">Helicase</keyword>
<evidence type="ECO:0000256" key="6">
    <source>
        <dbReference type="SAM" id="MobiDB-lite"/>
    </source>
</evidence>
<dbReference type="Pfam" id="PF00498">
    <property type="entry name" value="FHA"/>
    <property type="match status" value="1"/>
</dbReference>
<dbReference type="STRING" id="30069.A0A182Y2U0"/>
<evidence type="ECO:0000313" key="7">
    <source>
        <dbReference type="EnsemblMetazoa" id="ASTEI02776-PA"/>
    </source>
</evidence>
<name>A0A182Y2U0_ANOST</name>
<dbReference type="InterPro" id="IPR047187">
    <property type="entry name" value="SF1_C_Upf1"/>
</dbReference>
<reference evidence="8" key="1">
    <citation type="journal article" date="2014" name="Genome Biol.">
        <title>Genome analysis of a major urban malaria vector mosquito, Anopheles stephensi.</title>
        <authorList>
            <person name="Jiang X."/>
            <person name="Peery A."/>
            <person name="Hall A.B."/>
            <person name="Sharma A."/>
            <person name="Chen X.G."/>
            <person name="Waterhouse R.M."/>
            <person name="Komissarov A."/>
            <person name="Riehle M.M."/>
            <person name="Shouche Y."/>
            <person name="Sharakhova M.V."/>
            <person name="Lawson D."/>
            <person name="Pakpour N."/>
            <person name="Arensburger P."/>
            <person name="Davidson V.L."/>
            <person name="Eiglmeier K."/>
            <person name="Emrich S."/>
            <person name="George P."/>
            <person name="Kennedy R.C."/>
            <person name="Mane S.P."/>
            <person name="Maslen G."/>
            <person name="Oringanje C."/>
            <person name="Qi Y."/>
            <person name="Settlage R."/>
            <person name="Tojo M."/>
            <person name="Tubio J.M."/>
            <person name="Unger M.F."/>
            <person name="Wang B."/>
            <person name="Vernick K.D."/>
            <person name="Ribeiro J.M."/>
            <person name="James A.A."/>
            <person name="Michel K."/>
            <person name="Riehle M.A."/>
            <person name="Luckhart S."/>
            <person name="Sharakhov I.V."/>
            <person name="Tu Z."/>
        </authorList>
    </citation>
    <scope>NUCLEOTIDE SEQUENCE [LARGE SCALE GENOMIC DNA]</scope>
    <source>
        <strain evidence="8">Indian</strain>
    </source>
</reference>
<sequence length="1558" mass="175318">MDSKSKDPNKSDSFVWFLSRCFHGDHKTIPIRESCLTLGRGDGVGYQFCPKKYHYLSRNHCTVQIIDGKPTITDCNSARGTFVNSKRLDKFSPGRIELNEGDHVGIGHKNDEIQQYFKFHENILKYRVCRRISDDEAIIISDEEGETSSAYERSLEDIRSSKASNPSPPDPCENIIESIKPKVAVSPVPGPSGLRVSTGVSAPMDLLKNSSFEDEYDMCVGRLNTSMGYESDTEPTSPGHNKSDVIVLSDDDEYVDLQHTQSVLDEIKKEMENIQADASSTTNIIDDANNNQWALKLKPDIDATQRYKKKSKEQSKKTHDGIKKDKESSRKEKDSSRKESSDRHRKRHKSSDHSPAEKKKAKRRDSTEGKQPHDVPLKISLKRSSKDWVIANEKSDEPKQQVRMSVDTVPPPNEPPVDGEKKRTVCESVKGDGKILIPEQPRVVRNRRHSVADWNVLGPRKPNGTIEITPPEHHQPTKNGSTHRTGPLWLNSSNIPDPKPSAETSSHGAHSKTSKTLALKRRSSISTREEMQAMIHKKIKPRYSVSDPIFDFQQIPAVSKEQKEQRKSRLMEVTMNKRNREQSEPPKDDASVKKTGTTKPKVKFTPNNRGTFLTAPIPPPPSRATTSRPSSVDESIVCTQSTALDLLPGVNLPAEEEVVDMRPKKLTFEGVARVSNVDRQAPEGSAPGKISARRHSLLLDHSMFLKPTTVPQSAIGKPSPAVNSKSSDSSKNAKAKPPPERAVCSNNSNPTASANKPNGFYAPRITVASEGGTVVKKRPLKSILKSYDSTLTAKSANTARKTVTIMETLNKTRLIDRYIQGSSCTNENVSPVYIQEQARVYEHKLIVEILRWSTELMMRQQQSECGSNLPFAADDTIPPKLESYDKYETFKSVHAPFLKRELWKEICDNAREMAFFLVPNTLNCQEREDVCELQCEVPLNAIEQLHCPAFDFGVVEYSISPHQRVSSFFYLQKQERITWPGNGGEGNINGSHTPEPAIKYILVVSKEELQRLKHGRNFVLRPITRIYLYLRRWRALCTVQYSQLLENILSPSLNVQNVLTIADKLQQNPNPFTNVEKHLEPGALNPCQMRVVSSVLGECRFDDLATISIIQGPPGTGKSRVISHLVLELMRVARADSTRMKVLVCAASNTAVDVIVKKILLLKKRSAQTNALKLVRTGAKNKVDPSCLPVFIDKLVQDRVNPPNAQRSKTDAEPKKREVKFEAGNGSIYNLPINKRGTRDEIMARIKIISEADIVCTTLGSCSMLSSYCDKLKFNVCLVDEATQCTELCTLLPLQYKVSKLVMVGDINQLPATVLDQQSAEAGFRKSLFARLYQSYVDGNKTKELKVLNTQYRMHPEICHWPNGYFYHNQLKSAPCTEANRKDIPLKPYMVISLSYDQELTQAQYEIYNTDEIRFVVGLMKQMVRRCDKHASFAIITPYSRHKEELIKTLRLAKLDRVEAHSIDSVQGKEFDVVVISLARSNGAGFLDQPERINVALTRARQSLVLCGNFNSLKYKPVWSSLLADAQKRKVYYELEDHDAHVHGEQMVESIMQRLRKS</sequence>
<dbReference type="VEuPathDB" id="VectorBase:ASTE001039"/>
<feature type="region of interest" description="Disordered" evidence="6">
    <location>
        <begin position="305"/>
        <end position="442"/>
    </location>
</feature>
<dbReference type="SUPFAM" id="SSF52540">
    <property type="entry name" value="P-loop containing nucleoside triphosphate hydrolases"/>
    <property type="match status" value="1"/>
</dbReference>
<evidence type="ECO:0000256" key="1">
    <source>
        <dbReference type="ARBA" id="ARBA00022741"/>
    </source>
</evidence>
<dbReference type="GO" id="GO:0005694">
    <property type="term" value="C:chromosome"/>
    <property type="evidence" value="ECO:0007669"/>
    <property type="project" value="UniProtKB-ARBA"/>
</dbReference>
<dbReference type="PROSITE" id="PS50006">
    <property type="entry name" value="FHA_DOMAIN"/>
    <property type="match status" value="1"/>
</dbReference>
<dbReference type="PANTHER" id="PTHR10887:SF495">
    <property type="entry name" value="HELICASE SENATAXIN ISOFORM X1-RELATED"/>
    <property type="match status" value="1"/>
</dbReference>
<accession>A0A182Y2U0</accession>
<dbReference type="InterPro" id="IPR000253">
    <property type="entry name" value="FHA_dom"/>
</dbReference>
<feature type="compositionally biased region" description="Basic and acidic residues" evidence="6">
    <location>
        <begin position="351"/>
        <end position="376"/>
    </location>
</feature>
<keyword evidence="1" id="KW-0547">Nucleotide-binding</keyword>
<proteinExistence type="predicted"/>
<evidence type="ECO:0000256" key="5">
    <source>
        <dbReference type="SAM" id="Coils"/>
    </source>
</evidence>
<dbReference type="InterPro" id="IPR041679">
    <property type="entry name" value="DNA2/NAM7-like_C"/>
</dbReference>
<feature type="coiled-coil region" evidence="5">
    <location>
        <begin position="257"/>
        <end position="291"/>
    </location>
</feature>
<dbReference type="InterPro" id="IPR041677">
    <property type="entry name" value="DNA2/NAM7_AAA_11"/>
</dbReference>
<evidence type="ECO:0000256" key="4">
    <source>
        <dbReference type="ARBA" id="ARBA00022840"/>
    </source>
</evidence>
<dbReference type="GO" id="GO:0006369">
    <property type="term" value="P:termination of RNA polymerase II transcription"/>
    <property type="evidence" value="ECO:0007669"/>
    <property type="project" value="TreeGrafter"/>
</dbReference>
<dbReference type="GO" id="GO:0005524">
    <property type="term" value="F:ATP binding"/>
    <property type="evidence" value="ECO:0007669"/>
    <property type="project" value="UniProtKB-KW"/>
</dbReference>
<feature type="compositionally biased region" description="Basic and acidic residues" evidence="6">
    <location>
        <begin position="418"/>
        <end position="433"/>
    </location>
</feature>
<dbReference type="CDD" id="cd18808">
    <property type="entry name" value="SF1_C_Upf1"/>
    <property type="match status" value="1"/>
</dbReference>
<evidence type="ECO:0000313" key="8">
    <source>
        <dbReference type="Proteomes" id="UP000076408"/>
    </source>
</evidence>
<dbReference type="EnsemblMetazoa" id="ASTEI02776-RA">
    <property type="protein sequence ID" value="ASTEI02776-PA"/>
    <property type="gene ID" value="ASTEI02776"/>
</dbReference>
<feature type="region of interest" description="Disordered" evidence="6">
    <location>
        <begin position="552"/>
        <end position="635"/>
    </location>
</feature>
<dbReference type="FunFam" id="3.40.50.300:FF:000326">
    <property type="entry name" value="P-loop containing nucleoside triphosphate hydrolase"/>
    <property type="match status" value="1"/>
</dbReference>
<dbReference type="GO" id="GO:0016604">
    <property type="term" value="C:nuclear body"/>
    <property type="evidence" value="ECO:0007669"/>
    <property type="project" value="TreeGrafter"/>
</dbReference>
<feature type="compositionally biased region" description="Polar residues" evidence="6">
    <location>
        <begin position="744"/>
        <end position="756"/>
    </location>
</feature>
<protein>
    <submittedName>
        <fullName evidence="7">FHA domain-containing protein</fullName>
    </submittedName>
</protein>
<dbReference type="GO" id="GO:0001147">
    <property type="term" value="F:transcription termination site sequence-specific DNA binding"/>
    <property type="evidence" value="ECO:0007669"/>
    <property type="project" value="TreeGrafter"/>
</dbReference>
<dbReference type="Gene3D" id="2.60.200.20">
    <property type="match status" value="1"/>
</dbReference>
<feature type="compositionally biased region" description="Basic and acidic residues" evidence="6">
    <location>
        <begin position="578"/>
        <end position="592"/>
    </location>
</feature>
<keyword evidence="2" id="KW-0378">Hydrolase</keyword>
<feature type="region of interest" description="Disordered" evidence="6">
    <location>
        <begin position="709"/>
        <end position="760"/>
    </location>
</feature>
<feature type="compositionally biased region" description="Basic and acidic residues" evidence="6">
    <location>
        <begin position="312"/>
        <end position="342"/>
    </location>
</feature>
<dbReference type="Pfam" id="PF13086">
    <property type="entry name" value="AAA_11"/>
    <property type="match status" value="2"/>
</dbReference>
<keyword evidence="4" id="KW-0067">ATP-binding</keyword>
<feature type="compositionally biased region" description="Basic residues" evidence="6">
    <location>
        <begin position="509"/>
        <end position="523"/>
    </location>
</feature>
<organism evidence="7 8">
    <name type="scientific">Anopheles stephensi</name>
    <name type="common">Indo-Pakistan malaria mosquito</name>
    <dbReference type="NCBI Taxonomy" id="30069"/>
    <lineage>
        <taxon>Eukaryota</taxon>
        <taxon>Metazoa</taxon>
        <taxon>Ecdysozoa</taxon>
        <taxon>Arthropoda</taxon>
        <taxon>Hexapoda</taxon>
        <taxon>Insecta</taxon>
        <taxon>Pterygota</taxon>
        <taxon>Neoptera</taxon>
        <taxon>Endopterygota</taxon>
        <taxon>Diptera</taxon>
        <taxon>Nematocera</taxon>
        <taxon>Culicoidea</taxon>
        <taxon>Culicidae</taxon>
        <taxon>Anophelinae</taxon>
        <taxon>Anopheles</taxon>
    </lineage>
</organism>
<feature type="region of interest" description="Disordered" evidence="6">
    <location>
        <begin position="454"/>
        <end position="529"/>
    </location>
</feature>
<dbReference type="PANTHER" id="PTHR10887">
    <property type="entry name" value="DNA2/NAM7 HELICASE FAMILY"/>
    <property type="match status" value="1"/>
</dbReference>
<dbReference type="VEuPathDB" id="VectorBase:ASTEI20_035627"/>
<dbReference type="SUPFAM" id="SSF49879">
    <property type="entry name" value="SMAD/FHA domain"/>
    <property type="match status" value="1"/>
</dbReference>
<feature type="compositionally biased region" description="Low complexity" evidence="6">
    <location>
        <begin position="593"/>
        <end position="606"/>
    </location>
</feature>
<feature type="compositionally biased region" description="Low complexity" evidence="6">
    <location>
        <begin position="718"/>
        <end position="732"/>
    </location>
</feature>
<dbReference type="InterPro" id="IPR008984">
    <property type="entry name" value="SMAD_FHA_dom_sf"/>
</dbReference>
<dbReference type="CDD" id="cd18042">
    <property type="entry name" value="DEXXQc_SETX"/>
    <property type="match status" value="1"/>
</dbReference>
<evidence type="ECO:0000256" key="2">
    <source>
        <dbReference type="ARBA" id="ARBA00022801"/>
    </source>
</evidence>
<feature type="compositionally biased region" description="Basic and acidic residues" evidence="6">
    <location>
        <begin position="560"/>
        <end position="570"/>
    </location>
</feature>
<feature type="region of interest" description="Disordered" evidence="6">
    <location>
        <begin position="145"/>
        <end position="173"/>
    </location>
</feature>
<dbReference type="Pfam" id="PF13087">
    <property type="entry name" value="AAA_12"/>
    <property type="match status" value="1"/>
</dbReference>
<dbReference type="GO" id="GO:0016787">
    <property type="term" value="F:hydrolase activity"/>
    <property type="evidence" value="ECO:0007669"/>
    <property type="project" value="UniProtKB-KW"/>
</dbReference>
<evidence type="ECO:0000256" key="3">
    <source>
        <dbReference type="ARBA" id="ARBA00022806"/>
    </source>
</evidence>
<reference evidence="7" key="2">
    <citation type="submission" date="2020-05" db="UniProtKB">
        <authorList>
            <consortium name="EnsemblMetazoa"/>
        </authorList>
    </citation>
    <scope>IDENTIFICATION</scope>
    <source>
        <strain evidence="7">Indian</strain>
    </source>
</reference>
<dbReference type="InterPro" id="IPR027417">
    <property type="entry name" value="P-loop_NTPase"/>
</dbReference>
<keyword evidence="8" id="KW-1185">Reference proteome</keyword>
<dbReference type="InterPro" id="IPR045055">
    <property type="entry name" value="DNA2/NAM7-like"/>
</dbReference>